<evidence type="ECO:0000256" key="1">
    <source>
        <dbReference type="SAM" id="MobiDB-lite"/>
    </source>
</evidence>
<dbReference type="AlphaFoldDB" id="A0A151P5E9"/>
<organism evidence="2 3">
    <name type="scientific">Alligator mississippiensis</name>
    <name type="common">American alligator</name>
    <dbReference type="NCBI Taxonomy" id="8496"/>
    <lineage>
        <taxon>Eukaryota</taxon>
        <taxon>Metazoa</taxon>
        <taxon>Chordata</taxon>
        <taxon>Craniata</taxon>
        <taxon>Vertebrata</taxon>
        <taxon>Euteleostomi</taxon>
        <taxon>Archelosauria</taxon>
        <taxon>Archosauria</taxon>
        <taxon>Crocodylia</taxon>
        <taxon>Alligatoridae</taxon>
        <taxon>Alligatorinae</taxon>
        <taxon>Alligator</taxon>
    </lineage>
</organism>
<feature type="compositionally biased region" description="Low complexity" evidence="1">
    <location>
        <begin position="151"/>
        <end position="163"/>
    </location>
</feature>
<dbReference type="EMBL" id="AKHW03000817">
    <property type="protein sequence ID" value="KYO44233.1"/>
    <property type="molecule type" value="Genomic_DNA"/>
</dbReference>
<feature type="region of interest" description="Disordered" evidence="1">
    <location>
        <begin position="138"/>
        <end position="235"/>
    </location>
</feature>
<gene>
    <name evidence="2" type="ORF">Y1Q_0012026</name>
</gene>
<name>A0A151P5E9_ALLMI</name>
<accession>A0A151P5E9</accession>
<evidence type="ECO:0000313" key="3">
    <source>
        <dbReference type="Proteomes" id="UP000050525"/>
    </source>
</evidence>
<comment type="caution">
    <text evidence="2">The sequence shown here is derived from an EMBL/GenBank/DDBJ whole genome shotgun (WGS) entry which is preliminary data.</text>
</comment>
<sequence>MTSQVTCVTKPWHAVAGETDAPTATKRQLAPVGAGCSCVWRESGCGASNIGDGTGFLEDSVQSRDTVRNYDSWDQQLPKTTSSTIKSVEEPSLRPNNMPDVCRERNRVHKFGCWSCLFLTLTCYCWQEVDSRSLENSIQSDDTVGGDDSQDQQLSETTSSTTESCDEPSLRPKHMANISRDTPPHQDSEPTIIVWFQRPDDDTDLPQDVAQHTTKERPERGDWELMSLTSEDMVE</sequence>
<proteinExistence type="predicted"/>
<dbReference type="Proteomes" id="UP000050525">
    <property type="component" value="Unassembled WGS sequence"/>
</dbReference>
<reference evidence="2 3" key="1">
    <citation type="journal article" date="2012" name="Genome Biol.">
        <title>Sequencing three crocodilian genomes to illuminate the evolution of archosaurs and amniotes.</title>
        <authorList>
            <person name="St John J.A."/>
            <person name="Braun E.L."/>
            <person name="Isberg S.R."/>
            <person name="Miles L.G."/>
            <person name="Chong A.Y."/>
            <person name="Gongora J."/>
            <person name="Dalzell P."/>
            <person name="Moran C."/>
            <person name="Bed'hom B."/>
            <person name="Abzhanov A."/>
            <person name="Burgess S.C."/>
            <person name="Cooksey A.M."/>
            <person name="Castoe T.A."/>
            <person name="Crawford N.G."/>
            <person name="Densmore L.D."/>
            <person name="Drew J.C."/>
            <person name="Edwards S.V."/>
            <person name="Faircloth B.C."/>
            <person name="Fujita M.K."/>
            <person name="Greenwold M.J."/>
            <person name="Hoffmann F.G."/>
            <person name="Howard J.M."/>
            <person name="Iguchi T."/>
            <person name="Janes D.E."/>
            <person name="Khan S.Y."/>
            <person name="Kohno S."/>
            <person name="de Koning A.J."/>
            <person name="Lance S.L."/>
            <person name="McCarthy F.M."/>
            <person name="McCormack J.E."/>
            <person name="Merchant M.E."/>
            <person name="Peterson D.G."/>
            <person name="Pollock D.D."/>
            <person name="Pourmand N."/>
            <person name="Raney B.J."/>
            <person name="Roessler K.A."/>
            <person name="Sanford J.R."/>
            <person name="Sawyer R.H."/>
            <person name="Schmidt C.J."/>
            <person name="Triplett E.W."/>
            <person name="Tuberville T.D."/>
            <person name="Venegas-Anaya M."/>
            <person name="Howard J.T."/>
            <person name="Jarvis E.D."/>
            <person name="Guillette L.J.Jr."/>
            <person name="Glenn T.C."/>
            <person name="Green R.E."/>
            <person name="Ray D.A."/>
        </authorList>
    </citation>
    <scope>NUCLEOTIDE SEQUENCE [LARGE SCALE GENOMIC DNA]</scope>
    <source>
        <strain evidence="2">KSC_2009_1</strain>
    </source>
</reference>
<evidence type="ECO:0000313" key="2">
    <source>
        <dbReference type="EMBL" id="KYO44233.1"/>
    </source>
</evidence>
<protein>
    <submittedName>
        <fullName evidence="2">Uncharacterized protein</fullName>
    </submittedName>
</protein>
<keyword evidence="3" id="KW-1185">Reference proteome</keyword>
<feature type="compositionally biased region" description="Basic and acidic residues" evidence="1">
    <location>
        <begin position="213"/>
        <end position="223"/>
    </location>
</feature>